<accession>A0A413RJC8</accession>
<dbReference type="Proteomes" id="UP000283374">
    <property type="component" value="Unassembled WGS sequence"/>
</dbReference>
<feature type="region of interest" description="Disordered" evidence="1">
    <location>
        <begin position="1"/>
        <end position="25"/>
    </location>
</feature>
<evidence type="ECO:0000313" key="2">
    <source>
        <dbReference type="EMBL" id="RHA38693.1"/>
    </source>
</evidence>
<dbReference type="AlphaFoldDB" id="A0A413RJC8"/>
<keyword evidence="3" id="KW-1185">Reference proteome</keyword>
<protein>
    <submittedName>
        <fullName evidence="2">Uncharacterized protein</fullName>
    </submittedName>
</protein>
<proteinExistence type="predicted"/>
<gene>
    <name evidence="2" type="ORF">D1825_13240</name>
</gene>
<comment type="caution">
    <text evidence="2">The sequence shown here is derived from an EMBL/GenBank/DDBJ whole genome shotgun (WGS) entry which is preliminary data.</text>
</comment>
<name>A0A413RJC8_9CELL</name>
<dbReference type="EMBL" id="QWKP01000211">
    <property type="protein sequence ID" value="RHA38693.1"/>
    <property type="molecule type" value="Genomic_DNA"/>
</dbReference>
<evidence type="ECO:0000256" key="1">
    <source>
        <dbReference type="SAM" id="MobiDB-lite"/>
    </source>
</evidence>
<sequence>MSAFSGPQGKGSARAHREVKRAEAESRADLFDAEVLRVMFEQNVERPTARRVVMATRRMDRHLAARQAVAA</sequence>
<reference evidence="2 3" key="1">
    <citation type="submission" date="2018-08" db="EMBL/GenBank/DDBJ databases">
        <title>Cellulomonas rhizosphaerae sp. nov., a novel actinomycete isolated from soil.</title>
        <authorList>
            <person name="Tian Y."/>
        </authorList>
    </citation>
    <scope>NUCLEOTIDE SEQUENCE [LARGE SCALE GENOMIC DNA]</scope>
    <source>
        <strain evidence="2 3">NEAU-TCZ24</strain>
    </source>
</reference>
<organism evidence="2 3">
    <name type="scientific">Cellulomonas rhizosphaerae</name>
    <dbReference type="NCBI Taxonomy" id="2293719"/>
    <lineage>
        <taxon>Bacteria</taxon>
        <taxon>Bacillati</taxon>
        <taxon>Actinomycetota</taxon>
        <taxon>Actinomycetes</taxon>
        <taxon>Micrococcales</taxon>
        <taxon>Cellulomonadaceae</taxon>
        <taxon>Cellulomonas</taxon>
    </lineage>
</organism>
<evidence type="ECO:0000313" key="3">
    <source>
        <dbReference type="Proteomes" id="UP000283374"/>
    </source>
</evidence>
<dbReference type="RefSeq" id="WP_118767886.1">
    <property type="nucleotide sequence ID" value="NZ_QWKP01000211.1"/>
</dbReference>